<feature type="domain" description="HTH araC/xylS-type" evidence="4">
    <location>
        <begin position="244"/>
        <end position="341"/>
    </location>
</feature>
<dbReference type="PANTHER" id="PTHR47894">
    <property type="entry name" value="HTH-TYPE TRANSCRIPTIONAL REGULATOR GADX"/>
    <property type="match status" value="1"/>
</dbReference>
<dbReference type="AlphaFoldDB" id="A0A418XJ85"/>
<name>A0A418XJ85_9PSED</name>
<keyword evidence="1" id="KW-0805">Transcription regulation</keyword>
<dbReference type="EMBL" id="QYUR01000002">
    <property type="protein sequence ID" value="RJG12543.1"/>
    <property type="molecule type" value="Genomic_DNA"/>
</dbReference>
<evidence type="ECO:0000259" key="4">
    <source>
        <dbReference type="PROSITE" id="PS01124"/>
    </source>
</evidence>
<dbReference type="SUPFAM" id="SSF46689">
    <property type="entry name" value="Homeodomain-like"/>
    <property type="match status" value="1"/>
</dbReference>
<dbReference type="Gene3D" id="1.10.10.60">
    <property type="entry name" value="Homeodomain-like"/>
    <property type="match status" value="1"/>
</dbReference>
<dbReference type="PRINTS" id="PR00032">
    <property type="entry name" value="HTHARAC"/>
</dbReference>
<dbReference type="Pfam" id="PF12833">
    <property type="entry name" value="HTH_18"/>
    <property type="match status" value="1"/>
</dbReference>
<dbReference type="GO" id="GO:0000976">
    <property type="term" value="F:transcription cis-regulatory region binding"/>
    <property type="evidence" value="ECO:0007669"/>
    <property type="project" value="TreeGrafter"/>
</dbReference>
<dbReference type="InterPro" id="IPR032687">
    <property type="entry name" value="AraC-type_N"/>
</dbReference>
<keyword evidence="6" id="KW-1185">Reference proteome</keyword>
<evidence type="ECO:0000313" key="6">
    <source>
        <dbReference type="Proteomes" id="UP000284021"/>
    </source>
</evidence>
<dbReference type="InterPro" id="IPR018060">
    <property type="entry name" value="HTH_AraC"/>
</dbReference>
<dbReference type="Pfam" id="PF12625">
    <property type="entry name" value="Arabinose_bd"/>
    <property type="match status" value="1"/>
</dbReference>
<dbReference type="SMART" id="SM00342">
    <property type="entry name" value="HTH_ARAC"/>
    <property type="match status" value="1"/>
</dbReference>
<gene>
    <name evidence="5" type="ORF">D3879_04445</name>
</gene>
<organism evidence="5 6">
    <name type="scientific">Pseudomonas cavernicola</name>
    <dbReference type="NCBI Taxonomy" id="2320866"/>
    <lineage>
        <taxon>Bacteria</taxon>
        <taxon>Pseudomonadati</taxon>
        <taxon>Pseudomonadota</taxon>
        <taxon>Gammaproteobacteria</taxon>
        <taxon>Pseudomonadales</taxon>
        <taxon>Pseudomonadaceae</taxon>
        <taxon>Pseudomonas</taxon>
    </lineage>
</organism>
<dbReference type="RefSeq" id="WP_119952869.1">
    <property type="nucleotide sequence ID" value="NZ_QYUR01000002.1"/>
</dbReference>
<evidence type="ECO:0000313" key="5">
    <source>
        <dbReference type="EMBL" id="RJG12543.1"/>
    </source>
</evidence>
<reference evidence="5 6" key="1">
    <citation type="submission" date="2018-09" db="EMBL/GenBank/DDBJ databases">
        <authorList>
            <person name="Zhu H."/>
        </authorList>
    </citation>
    <scope>NUCLEOTIDE SEQUENCE [LARGE SCALE GENOMIC DNA]</scope>
    <source>
        <strain evidence="5 6">K1S02-6</strain>
    </source>
</reference>
<dbReference type="PANTHER" id="PTHR47894:SF1">
    <property type="entry name" value="HTH-TYPE TRANSCRIPTIONAL REGULATOR VQSM"/>
    <property type="match status" value="1"/>
</dbReference>
<proteinExistence type="predicted"/>
<keyword evidence="2" id="KW-0238">DNA-binding</keyword>
<keyword evidence="3" id="KW-0804">Transcription</keyword>
<dbReference type="OrthoDB" id="6812034at2"/>
<dbReference type="InterPro" id="IPR009057">
    <property type="entry name" value="Homeodomain-like_sf"/>
</dbReference>
<dbReference type="PROSITE" id="PS01124">
    <property type="entry name" value="HTH_ARAC_FAMILY_2"/>
    <property type="match status" value="1"/>
</dbReference>
<dbReference type="GO" id="GO:0003700">
    <property type="term" value="F:DNA-binding transcription factor activity"/>
    <property type="evidence" value="ECO:0007669"/>
    <property type="project" value="InterPro"/>
</dbReference>
<evidence type="ECO:0000256" key="3">
    <source>
        <dbReference type="ARBA" id="ARBA00023163"/>
    </source>
</evidence>
<sequence>MNLEQASHSSAALTHSPTLRRLLYEALASLGLDPTDTYRRAYQGVPLPPPLFSGREEHDNAPLFWQALAGLTGDVDIGLHLGEVMKPRPLDVVSYLLLASRDLREAVLCFVRYQHILSGGFAARLEEEGETVRLVLDLNYRGFGSLRQQMECLALLLIKMLGSVSDGEFAVQGIDFRHPAPRRLSEHRRLFGLTPRFAQAHDALIFPSALLARPSRSANPRLFALLSQQAELELAELAENQLFNRVRYWLTGNLGQPGCNLKACAVALDLSGGALQRGLAAQGSSFRALHEEVRRQRALELLGAGQAIREVARACGFAELSPFYRAFRRWFGCTPQAYRSRCTAPQT</sequence>
<dbReference type="InterPro" id="IPR020449">
    <property type="entry name" value="Tscrpt_reg_AraC-type_HTH"/>
</dbReference>
<evidence type="ECO:0000256" key="2">
    <source>
        <dbReference type="ARBA" id="ARBA00023125"/>
    </source>
</evidence>
<dbReference type="Proteomes" id="UP000284021">
    <property type="component" value="Unassembled WGS sequence"/>
</dbReference>
<comment type="caution">
    <text evidence="5">The sequence shown here is derived from an EMBL/GenBank/DDBJ whole genome shotgun (WGS) entry which is preliminary data.</text>
</comment>
<evidence type="ECO:0000256" key="1">
    <source>
        <dbReference type="ARBA" id="ARBA00023015"/>
    </source>
</evidence>
<protein>
    <submittedName>
        <fullName evidence="5">AraC family transcriptional regulator</fullName>
    </submittedName>
</protein>
<accession>A0A418XJ85</accession>
<dbReference type="GO" id="GO:0005829">
    <property type="term" value="C:cytosol"/>
    <property type="evidence" value="ECO:0007669"/>
    <property type="project" value="TreeGrafter"/>
</dbReference>